<gene>
    <name evidence="3" type="ORF">HNR11_002719</name>
</gene>
<dbReference type="SUPFAM" id="SSF46955">
    <property type="entry name" value="Putative DNA-binding domain"/>
    <property type="match status" value="1"/>
</dbReference>
<dbReference type="InterPro" id="IPR009061">
    <property type="entry name" value="DNA-bd_dom_put_sf"/>
</dbReference>
<dbReference type="SUPFAM" id="SSF89082">
    <property type="entry name" value="Antibiotic binding domain of TipA-like multidrug resistance regulators"/>
    <property type="match status" value="1"/>
</dbReference>
<sequence length="247" mass="28330">MSEWPIREVARATGLTSRTLRHYEQVGLLRPSRVDPNGYRHYGEDEVARIYRILSLRAIDMPLPAIKRAIVENQNLSAIVRSHALLLKQRRDETDRQLFAVEQLLHAIDQGSTMTLHELFANFDHSTHETEVRKRWGDEAWQDISPLHATDNQEEATAVNINDALRRAAQAGEEPTSPHFQELVSQHHQWVSENWKTTVLTTDAYLGLAQLYTADERFSNVYGGQAAAEIVYQAIQHWATKQRENIS</sequence>
<evidence type="ECO:0000313" key="3">
    <source>
        <dbReference type="EMBL" id="NYJ18129.1"/>
    </source>
</evidence>
<dbReference type="Pfam" id="PF13411">
    <property type="entry name" value="MerR_1"/>
    <property type="match status" value="1"/>
</dbReference>
<proteinExistence type="predicted"/>
<protein>
    <submittedName>
        <fullName evidence="3">DNA-binding transcriptional MerR regulator</fullName>
    </submittedName>
</protein>
<dbReference type="AlphaFoldDB" id="A0A7Z0EAR5"/>
<dbReference type="CDD" id="cd01106">
    <property type="entry name" value="HTH_TipAL-Mta"/>
    <property type="match status" value="1"/>
</dbReference>
<name>A0A7Z0EAR5_9MICC</name>
<evidence type="ECO:0000313" key="4">
    <source>
        <dbReference type="Proteomes" id="UP000560069"/>
    </source>
</evidence>
<dbReference type="GO" id="GO:0003677">
    <property type="term" value="F:DNA binding"/>
    <property type="evidence" value="ECO:0007669"/>
    <property type="project" value="UniProtKB-KW"/>
</dbReference>
<dbReference type="EMBL" id="JACCFQ010000002">
    <property type="protein sequence ID" value="NYJ18129.1"/>
    <property type="molecule type" value="Genomic_DNA"/>
</dbReference>
<dbReference type="InterPro" id="IPR036244">
    <property type="entry name" value="TipA-like_antibiotic-bd"/>
</dbReference>
<dbReference type="SMART" id="SM00422">
    <property type="entry name" value="HTH_MERR"/>
    <property type="match status" value="1"/>
</dbReference>
<comment type="caution">
    <text evidence="3">The sequence shown here is derived from an EMBL/GenBank/DDBJ whole genome shotgun (WGS) entry which is preliminary data.</text>
</comment>
<keyword evidence="1 3" id="KW-0238">DNA-binding</keyword>
<dbReference type="Proteomes" id="UP000560069">
    <property type="component" value="Unassembled WGS sequence"/>
</dbReference>
<dbReference type="InterPro" id="IPR012925">
    <property type="entry name" value="TipAS_dom"/>
</dbReference>
<dbReference type="Pfam" id="PF07739">
    <property type="entry name" value="TipAS"/>
    <property type="match status" value="1"/>
</dbReference>
<keyword evidence="4" id="KW-1185">Reference proteome</keyword>
<dbReference type="RefSeq" id="WP_179443063.1">
    <property type="nucleotide sequence ID" value="NZ_BAAALK010000003.1"/>
</dbReference>
<dbReference type="InterPro" id="IPR047057">
    <property type="entry name" value="MerR_fam"/>
</dbReference>
<evidence type="ECO:0000259" key="2">
    <source>
        <dbReference type="PROSITE" id="PS50937"/>
    </source>
</evidence>
<dbReference type="PANTHER" id="PTHR30204">
    <property type="entry name" value="REDOX-CYCLING DRUG-SENSING TRANSCRIPTIONAL ACTIVATOR SOXR"/>
    <property type="match status" value="1"/>
</dbReference>
<evidence type="ECO:0000256" key="1">
    <source>
        <dbReference type="ARBA" id="ARBA00023125"/>
    </source>
</evidence>
<dbReference type="PANTHER" id="PTHR30204:SF97">
    <property type="entry name" value="MERR FAMILY REGULATORY PROTEIN"/>
    <property type="match status" value="1"/>
</dbReference>
<reference evidence="3 4" key="1">
    <citation type="submission" date="2020-07" db="EMBL/GenBank/DDBJ databases">
        <title>Sequencing the genomes of 1000 actinobacteria strains.</title>
        <authorList>
            <person name="Klenk H.-P."/>
        </authorList>
    </citation>
    <scope>NUCLEOTIDE SEQUENCE [LARGE SCALE GENOMIC DNA]</scope>
    <source>
        <strain evidence="3 4">DSM 15664</strain>
    </source>
</reference>
<dbReference type="GO" id="GO:0003700">
    <property type="term" value="F:DNA-binding transcription factor activity"/>
    <property type="evidence" value="ECO:0007669"/>
    <property type="project" value="InterPro"/>
</dbReference>
<dbReference type="Gene3D" id="1.10.1660.10">
    <property type="match status" value="1"/>
</dbReference>
<accession>A0A7Z0EAR5</accession>
<dbReference type="Gene3D" id="1.10.490.50">
    <property type="entry name" value="Antibiotic binding domain of TipA-like multidrug resistance regulators"/>
    <property type="match status" value="1"/>
</dbReference>
<dbReference type="PROSITE" id="PS50937">
    <property type="entry name" value="HTH_MERR_2"/>
    <property type="match status" value="1"/>
</dbReference>
<dbReference type="InterPro" id="IPR000551">
    <property type="entry name" value="MerR-type_HTH_dom"/>
</dbReference>
<organism evidence="3 4">
    <name type="scientific">Nesterenkonia sandarakina</name>
    <dbReference type="NCBI Taxonomy" id="272918"/>
    <lineage>
        <taxon>Bacteria</taxon>
        <taxon>Bacillati</taxon>
        <taxon>Actinomycetota</taxon>
        <taxon>Actinomycetes</taxon>
        <taxon>Micrococcales</taxon>
        <taxon>Micrococcaceae</taxon>
        <taxon>Nesterenkonia</taxon>
    </lineage>
</organism>
<feature type="domain" description="HTH merR-type" evidence="2">
    <location>
        <begin position="3"/>
        <end position="72"/>
    </location>
</feature>